<sequence>MKFSAIFILSLFASAFAAPVPSSDAVEAAAPIIPELLSTEQVVLEGRVSDRVKQMLSHWWNFRNPDTANLKRSEPERRVSDRVKQMLSHWWNFRNPDTANLKRSEPERRVSDRVKQMLSHWWNFRNPDTANLKRSEPERRVSDRVKQMLSHWWNFRNPDTANLKKRALTDAQEEEAESEMDLLSYLLYSNDTSIAASGLNATEMVETILKDYE</sequence>
<reference evidence="2 4" key="1">
    <citation type="journal article" date="2011" name="Science">
        <title>Comparative functional genomics of the fission yeasts.</title>
        <authorList>
            <person name="Rhind N."/>
            <person name="Chen Z."/>
            <person name="Yassour M."/>
            <person name="Thompson D.A."/>
            <person name="Haas B.J."/>
            <person name="Habib N."/>
            <person name="Wapinski I."/>
            <person name="Roy S."/>
            <person name="Lin M.F."/>
            <person name="Heiman D.I."/>
            <person name="Young S.K."/>
            <person name="Furuya K."/>
            <person name="Guo Y."/>
            <person name="Pidoux A."/>
            <person name="Chen H.M."/>
            <person name="Robbertse B."/>
            <person name="Goldberg J.M."/>
            <person name="Aoki K."/>
            <person name="Bayne E.H."/>
            <person name="Berlin A.M."/>
            <person name="Desjardins C.A."/>
            <person name="Dobbs E."/>
            <person name="Dukaj L."/>
            <person name="Fan L."/>
            <person name="FitzGerald M.G."/>
            <person name="French C."/>
            <person name="Gujja S."/>
            <person name="Hansen K."/>
            <person name="Keifenheim D."/>
            <person name="Levin J.Z."/>
            <person name="Mosher R.A."/>
            <person name="Mueller C.A."/>
            <person name="Pfiffner J."/>
            <person name="Priest M."/>
            <person name="Russ C."/>
            <person name="Smialowska A."/>
            <person name="Swoboda P."/>
            <person name="Sykes S.M."/>
            <person name="Vaughn M."/>
            <person name="Vengrova S."/>
            <person name="Yoder R."/>
            <person name="Zeng Q."/>
            <person name="Allshire R."/>
            <person name="Baulcombe D."/>
            <person name="Birren B.W."/>
            <person name="Brown W."/>
            <person name="Ekwall K."/>
            <person name="Kellis M."/>
            <person name="Leatherwood J."/>
            <person name="Levin H."/>
            <person name="Margalit H."/>
            <person name="Martienssen R."/>
            <person name="Nieduszynski C.A."/>
            <person name="Spatafora J.W."/>
            <person name="Friedman N."/>
            <person name="Dalgaard J.Z."/>
            <person name="Baumann P."/>
            <person name="Niki H."/>
            <person name="Regev A."/>
            <person name="Nusbaum C."/>
        </authorList>
    </citation>
    <scope>NUCLEOTIDE SEQUENCE [LARGE SCALE GENOMIC DNA]</scope>
    <source>
        <strain evidence="4">yFS275 / FY16936</strain>
    </source>
</reference>
<evidence type="ECO:0000313" key="4">
    <source>
        <dbReference type="Proteomes" id="UP000001744"/>
    </source>
</evidence>
<evidence type="ECO:0000256" key="1">
    <source>
        <dbReference type="SAM" id="SignalP"/>
    </source>
</evidence>
<dbReference type="AlphaFoldDB" id="B6JWK4"/>
<protein>
    <submittedName>
        <fullName evidence="2">p-factor pheromone Map2</fullName>
    </submittedName>
</protein>
<dbReference type="OMA" id="HWWNFRN"/>
<evidence type="ECO:0000313" key="3">
    <source>
        <dbReference type="JaponicusDB" id="SJAG_00781"/>
    </source>
</evidence>
<name>B6JWK4_SCHJY</name>
<dbReference type="JaponicusDB" id="SJAG_00781">
    <property type="gene designation" value="map2"/>
</dbReference>
<organism evidence="2 4">
    <name type="scientific">Schizosaccharomyces japonicus (strain yFS275 / FY16936)</name>
    <name type="common">Fission yeast</name>
    <dbReference type="NCBI Taxonomy" id="402676"/>
    <lineage>
        <taxon>Eukaryota</taxon>
        <taxon>Fungi</taxon>
        <taxon>Dikarya</taxon>
        <taxon>Ascomycota</taxon>
        <taxon>Taphrinomycotina</taxon>
        <taxon>Schizosaccharomycetes</taxon>
        <taxon>Schizosaccharomycetales</taxon>
        <taxon>Schizosaccharomycetaceae</taxon>
        <taxon>Schizosaccharomyces</taxon>
    </lineage>
</organism>
<keyword evidence="4" id="KW-1185">Reference proteome</keyword>
<dbReference type="HOGENOM" id="CLU_1295073_0_0_1"/>
<dbReference type="EMBL" id="KE651166">
    <property type="protein sequence ID" value="EEB05755.1"/>
    <property type="molecule type" value="Genomic_DNA"/>
</dbReference>
<feature type="signal peptide" evidence="1">
    <location>
        <begin position="1"/>
        <end position="17"/>
    </location>
</feature>
<gene>
    <name evidence="3" type="primary">map2</name>
    <name evidence="2" type="ORF">SJAG_00781</name>
</gene>
<proteinExistence type="predicted"/>
<evidence type="ECO:0000313" key="2">
    <source>
        <dbReference type="EMBL" id="EEB05755.1"/>
    </source>
</evidence>
<dbReference type="Proteomes" id="UP000001744">
    <property type="component" value="Unassembled WGS sequence"/>
</dbReference>
<feature type="chain" id="PRO_5002847136" evidence="1">
    <location>
        <begin position="18"/>
        <end position="213"/>
    </location>
</feature>
<keyword evidence="1" id="KW-0732">Signal</keyword>
<dbReference type="RefSeq" id="XP_002172048.1">
    <property type="nucleotide sequence ID" value="XM_002172012.1"/>
</dbReference>
<accession>B6JWK4</accession>
<dbReference type="VEuPathDB" id="FungiDB:SJAG_00781"/>
<dbReference type="STRING" id="402676.B6JWK4"/>
<dbReference type="GeneID" id="7048856"/>